<evidence type="ECO:0000313" key="4">
    <source>
        <dbReference type="Proteomes" id="UP001232445"/>
    </source>
</evidence>
<reference evidence="3 4" key="1">
    <citation type="submission" date="2023-07" db="EMBL/GenBank/DDBJ databases">
        <title>Genomic Encyclopedia of Type Strains, Phase IV (KMG-IV): sequencing the most valuable type-strain genomes for metagenomic binning, comparative biology and taxonomic classification.</title>
        <authorList>
            <person name="Goeker M."/>
        </authorList>
    </citation>
    <scope>NUCLEOTIDE SEQUENCE [LARGE SCALE GENOMIC DNA]</scope>
    <source>
        <strain evidence="3 4">DSM 17740</strain>
    </source>
</reference>
<feature type="domain" description="Microcystin LR degradation protein MlrC N-terminal" evidence="2">
    <location>
        <begin position="2"/>
        <end position="289"/>
    </location>
</feature>
<dbReference type="PIRSF" id="PIRSF012702">
    <property type="entry name" value="UCP012702"/>
    <property type="match status" value="1"/>
</dbReference>
<dbReference type="Pfam" id="PF07171">
    <property type="entry name" value="MlrC_C"/>
    <property type="match status" value="1"/>
</dbReference>
<evidence type="ECO:0000259" key="2">
    <source>
        <dbReference type="Pfam" id="PF07364"/>
    </source>
</evidence>
<evidence type="ECO:0000313" key="3">
    <source>
        <dbReference type="EMBL" id="MDQ0340983.1"/>
    </source>
</evidence>
<dbReference type="Pfam" id="PF07364">
    <property type="entry name" value="DUF1485"/>
    <property type="match status" value="1"/>
</dbReference>
<keyword evidence="4" id="KW-1185">Reference proteome</keyword>
<sequence length="486" mass="53660">MKIAIGGISHETNTFSNVKTTVGCFKQLEWECGQEIIENHTGVRDYLGGIIAEGNEQGVELVPTFWARANPSGTITRDTYDQLLENLLTSIIQVGNVDGICLVLHGGGIAEGIDDVEGDILSKVRQTVGDEIPIVATLDLHANLTETMIKEADALFGVNFYPHIDCFERGQEALGNLLKIIKGELKPVMHVEKLPMMLSSSTTDLPPTMDINEICWAWEKNESVIDCTFFHGFSQTDIPDMRVSVLTITDNNRELAEKISKDVAEKIWERRHDFYINHPSPKEGLEQALQEPGGPIVINETSDNPGAGTPGDGTHLLKAMIEMNIKDSCFGFICDPETVEVAHQSGVGTYISVRLGGKTDSHHGEPLAVRAYVKALTDGQFIQSSEMNRGKKVNLGKSVRLRVGNVDIIVCAKKGQTLDEQIFLLHGIDVTKYKIVALKSENHFRAVFTPLAKKIITVDSPGLSSYNLLNFKYQRVRRPVLPLDKL</sequence>
<feature type="domain" description="Microcystin LR degradation protein MlrC C-terminal" evidence="1">
    <location>
        <begin position="299"/>
        <end position="475"/>
    </location>
</feature>
<evidence type="ECO:0000259" key="1">
    <source>
        <dbReference type="Pfam" id="PF07171"/>
    </source>
</evidence>
<comment type="caution">
    <text evidence="3">The sequence shown here is derived from an EMBL/GenBank/DDBJ whole genome shotgun (WGS) entry which is preliminary data.</text>
</comment>
<dbReference type="InterPro" id="IPR010799">
    <property type="entry name" value="MlrC_C"/>
</dbReference>
<dbReference type="InterPro" id="IPR009197">
    <property type="entry name" value="MlrC"/>
</dbReference>
<dbReference type="EMBL" id="JAUSUQ010000026">
    <property type="protein sequence ID" value="MDQ0340983.1"/>
    <property type="molecule type" value="Genomic_DNA"/>
</dbReference>
<dbReference type="Proteomes" id="UP001232445">
    <property type="component" value="Unassembled WGS sequence"/>
</dbReference>
<dbReference type="RefSeq" id="WP_307343526.1">
    <property type="nucleotide sequence ID" value="NZ_JAUSUQ010000026.1"/>
</dbReference>
<name>A0ABU0CXV2_9BACI</name>
<organism evidence="3 4">
    <name type="scientific">Caldalkalibacillus uzonensis</name>
    <dbReference type="NCBI Taxonomy" id="353224"/>
    <lineage>
        <taxon>Bacteria</taxon>
        <taxon>Bacillati</taxon>
        <taxon>Bacillota</taxon>
        <taxon>Bacilli</taxon>
        <taxon>Bacillales</taxon>
        <taxon>Bacillaceae</taxon>
        <taxon>Caldalkalibacillus</taxon>
    </lineage>
</organism>
<proteinExistence type="predicted"/>
<dbReference type="InterPro" id="IPR015995">
    <property type="entry name" value="MlrC_N"/>
</dbReference>
<gene>
    <name evidence="3" type="ORF">J2S00_003823</name>
</gene>
<accession>A0ABU0CXV2</accession>
<protein>
    <submittedName>
        <fullName evidence="3">Microcystin degradation protein MlrC</fullName>
    </submittedName>
</protein>